<keyword evidence="4" id="KW-0812">Transmembrane</keyword>
<dbReference type="InterPro" id="IPR001173">
    <property type="entry name" value="Glyco_trans_2-like"/>
</dbReference>
<comment type="subcellular location">
    <subcellularLocation>
        <location evidence="1">Membrane</location>
        <topology evidence="1">Multi-pass membrane protein</topology>
    </subcellularLocation>
</comment>
<dbReference type="PANTHER" id="PTHR48090:SF1">
    <property type="entry name" value="PROPHAGE BACTOPRENOL GLUCOSYL TRANSFERASE HOMOLOG"/>
    <property type="match status" value="1"/>
</dbReference>
<evidence type="ECO:0000256" key="6">
    <source>
        <dbReference type="ARBA" id="ARBA00023136"/>
    </source>
</evidence>
<evidence type="ECO:0000256" key="3">
    <source>
        <dbReference type="ARBA" id="ARBA00022679"/>
    </source>
</evidence>
<dbReference type="Proteomes" id="UP000276103">
    <property type="component" value="Unassembled WGS sequence"/>
</dbReference>
<gene>
    <name evidence="8" type="ORF">DSM107003_27470</name>
</gene>
<dbReference type="GO" id="GO:0005886">
    <property type="term" value="C:plasma membrane"/>
    <property type="evidence" value="ECO:0007669"/>
    <property type="project" value="TreeGrafter"/>
</dbReference>
<feature type="domain" description="Glycosyltransferase 2-like" evidence="7">
    <location>
        <begin position="4"/>
        <end position="78"/>
    </location>
</feature>
<dbReference type="InterPro" id="IPR029044">
    <property type="entry name" value="Nucleotide-diphossugar_trans"/>
</dbReference>
<keyword evidence="9" id="KW-1185">Reference proteome</keyword>
<evidence type="ECO:0000256" key="5">
    <source>
        <dbReference type="ARBA" id="ARBA00022989"/>
    </source>
</evidence>
<dbReference type="Gene3D" id="3.90.550.10">
    <property type="entry name" value="Spore Coat Polysaccharide Biosynthesis Protein SpsA, Chain A"/>
    <property type="match status" value="1"/>
</dbReference>
<keyword evidence="2" id="KW-0328">Glycosyltransferase</keyword>
<dbReference type="EMBL" id="RSCM01000008">
    <property type="protein sequence ID" value="RUS96085.1"/>
    <property type="molecule type" value="Genomic_DNA"/>
</dbReference>
<name>A0A3S1BWP3_ANAVA</name>
<sequence>MYRRISLVMDQMDSSVELCLIDDGSRDSFARRRHRSLQMMRELHQKDRPVVYLSLARNFGHQIAITAGLNFVRGQIVVKDAYR</sequence>
<reference evidence="8 9" key="1">
    <citation type="journal article" date="2019" name="Genome Biol. Evol.">
        <title>Day and night: Metabolic profiles and evolutionary relationships of six axenic non-marine cyanobacteria.</title>
        <authorList>
            <person name="Will S.E."/>
            <person name="Henke P."/>
            <person name="Boedeker C."/>
            <person name="Huang S."/>
            <person name="Brinkmann H."/>
            <person name="Rohde M."/>
            <person name="Jarek M."/>
            <person name="Friedl T."/>
            <person name="Seufert S."/>
            <person name="Schumacher M."/>
            <person name="Overmann J."/>
            <person name="Neumann-Schaal M."/>
            <person name="Petersen J."/>
        </authorList>
    </citation>
    <scope>NUCLEOTIDE SEQUENCE [LARGE SCALE GENOMIC DNA]</scope>
    <source>
        <strain evidence="8 9">SAG 1403-4b</strain>
    </source>
</reference>
<evidence type="ECO:0000313" key="9">
    <source>
        <dbReference type="Proteomes" id="UP000276103"/>
    </source>
</evidence>
<evidence type="ECO:0000256" key="2">
    <source>
        <dbReference type="ARBA" id="ARBA00022676"/>
    </source>
</evidence>
<dbReference type="Pfam" id="PF00535">
    <property type="entry name" value="Glycos_transf_2"/>
    <property type="match status" value="1"/>
</dbReference>
<proteinExistence type="predicted"/>
<evidence type="ECO:0000313" key="8">
    <source>
        <dbReference type="EMBL" id="RUS96085.1"/>
    </source>
</evidence>
<accession>A0A3S1BWP3</accession>
<dbReference type="InterPro" id="IPR050256">
    <property type="entry name" value="Glycosyltransferase_2"/>
</dbReference>
<comment type="caution">
    <text evidence="8">The sequence shown here is derived from an EMBL/GenBank/DDBJ whole genome shotgun (WGS) entry which is preliminary data.</text>
</comment>
<dbReference type="GO" id="GO:0016757">
    <property type="term" value="F:glycosyltransferase activity"/>
    <property type="evidence" value="ECO:0007669"/>
    <property type="project" value="UniProtKB-KW"/>
</dbReference>
<evidence type="ECO:0000259" key="7">
    <source>
        <dbReference type="Pfam" id="PF00535"/>
    </source>
</evidence>
<dbReference type="AlphaFoldDB" id="A0A3S1BWP3"/>
<dbReference type="SUPFAM" id="SSF53448">
    <property type="entry name" value="Nucleotide-diphospho-sugar transferases"/>
    <property type="match status" value="1"/>
</dbReference>
<keyword evidence="3" id="KW-0808">Transferase</keyword>
<keyword evidence="5" id="KW-1133">Transmembrane helix</keyword>
<evidence type="ECO:0000256" key="4">
    <source>
        <dbReference type="ARBA" id="ARBA00022692"/>
    </source>
</evidence>
<protein>
    <recommendedName>
        <fullName evidence="7">Glycosyltransferase 2-like domain-containing protein</fullName>
    </recommendedName>
</protein>
<keyword evidence="6" id="KW-0472">Membrane</keyword>
<dbReference type="PANTHER" id="PTHR48090">
    <property type="entry name" value="UNDECAPRENYL-PHOSPHATE 4-DEOXY-4-FORMAMIDO-L-ARABINOSE TRANSFERASE-RELATED"/>
    <property type="match status" value="1"/>
</dbReference>
<organism evidence="8 9">
    <name type="scientific">Trichormus variabilis SAG 1403-4b</name>
    <dbReference type="NCBI Taxonomy" id="447716"/>
    <lineage>
        <taxon>Bacteria</taxon>
        <taxon>Bacillati</taxon>
        <taxon>Cyanobacteriota</taxon>
        <taxon>Cyanophyceae</taxon>
        <taxon>Nostocales</taxon>
        <taxon>Nostocaceae</taxon>
        <taxon>Trichormus</taxon>
    </lineage>
</organism>
<evidence type="ECO:0000256" key="1">
    <source>
        <dbReference type="ARBA" id="ARBA00004141"/>
    </source>
</evidence>